<dbReference type="InterPro" id="IPR008274">
    <property type="entry name" value="AldOxase/xan_DH_MoCoBD1"/>
</dbReference>
<reference evidence="3 4" key="1">
    <citation type="submission" date="2020-08" db="EMBL/GenBank/DDBJ databases">
        <title>The genome sequence of type strain Novosphingobium flavum NBRC 111647.</title>
        <authorList>
            <person name="Liu Y."/>
        </authorList>
    </citation>
    <scope>NUCLEOTIDE SEQUENCE [LARGE SCALE GENOMIC DNA]</scope>
    <source>
        <strain evidence="3 4">NBRC 111647</strain>
    </source>
</reference>
<dbReference type="InterPro" id="IPR006311">
    <property type="entry name" value="TAT_signal"/>
</dbReference>
<evidence type="ECO:0000313" key="3">
    <source>
        <dbReference type="EMBL" id="MBC2667150.1"/>
    </source>
</evidence>
<gene>
    <name evidence="3" type="ORF">H7F51_16645</name>
</gene>
<keyword evidence="4" id="KW-1185">Reference proteome</keyword>
<evidence type="ECO:0000256" key="1">
    <source>
        <dbReference type="SAM" id="SignalP"/>
    </source>
</evidence>
<dbReference type="InterPro" id="IPR037165">
    <property type="entry name" value="AldOxase/xan_DH_Mopterin-bd_sf"/>
</dbReference>
<dbReference type="Pfam" id="PF20256">
    <property type="entry name" value="MoCoBD_2"/>
    <property type="match status" value="2"/>
</dbReference>
<dbReference type="Gene3D" id="3.90.1170.50">
    <property type="entry name" value="Aldehyde oxidase/xanthine dehydrogenase, a/b hammerhead"/>
    <property type="match status" value="1"/>
</dbReference>
<dbReference type="PROSITE" id="PS51318">
    <property type="entry name" value="TAT"/>
    <property type="match status" value="1"/>
</dbReference>
<dbReference type="Gene3D" id="3.30.365.10">
    <property type="entry name" value="Aldehyde oxidase/xanthine dehydrogenase, molybdopterin binding domain"/>
    <property type="match status" value="4"/>
</dbReference>
<dbReference type="InterPro" id="IPR052516">
    <property type="entry name" value="N-heterocyclic_Hydroxylase"/>
</dbReference>
<keyword evidence="1" id="KW-0732">Signal</keyword>
<dbReference type="RefSeq" id="WP_185665447.1">
    <property type="nucleotide sequence ID" value="NZ_JACLAW010000015.1"/>
</dbReference>
<dbReference type="Pfam" id="PF02738">
    <property type="entry name" value="MoCoBD_1"/>
    <property type="match status" value="1"/>
</dbReference>
<dbReference type="PANTHER" id="PTHR47495:SF1">
    <property type="entry name" value="BLL3820 PROTEIN"/>
    <property type="match status" value="1"/>
</dbReference>
<evidence type="ECO:0000259" key="2">
    <source>
        <dbReference type="SMART" id="SM01008"/>
    </source>
</evidence>
<dbReference type="EMBL" id="JACLAW010000015">
    <property type="protein sequence ID" value="MBC2667150.1"/>
    <property type="molecule type" value="Genomic_DNA"/>
</dbReference>
<dbReference type="SUPFAM" id="SSF54665">
    <property type="entry name" value="CO dehydrogenase molybdoprotein N-domain-like"/>
    <property type="match status" value="1"/>
</dbReference>
<protein>
    <submittedName>
        <fullName evidence="3">Xanthine dehydrogenase family protein molybdopterin-binding subunit</fullName>
    </submittedName>
</protein>
<feature type="signal peptide" evidence="1">
    <location>
        <begin position="1"/>
        <end position="30"/>
    </location>
</feature>
<name>A0A7X1FUB5_9SPHN</name>
<dbReference type="SMART" id="SM01008">
    <property type="entry name" value="Ald_Xan_dh_C"/>
    <property type="match status" value="1"/>
</dbReference>
<dbReference type="GO" id="GO:0016491">
    <property type="term" value="F:oxidoreductase activity"/>
    <property type="evidence" value="ECO:0007669"/>
    <property type="project" value="InterPro"/>
</dbReference>
<dbReference type="InterPro" id="IPR000674">
    <property type="entry name" value="Ald_Oxase/Xan_DH_a/b"/>
</dbReference>
<dbReference type="PIRSF" id="PIRSF036389">
    <property type="entry name" value="IOR_B"/>
    <property type="match status" value="1"/>
</dbReference>
<accession>A0A7X1FUB5</accession>
<dbReference type="InterPro" id="IPR046867">
    <property type="entry name" value="AldOxase/xan_DH_MoCoBD2"/>
</dbReference>
<comment type="caution">
    <text evidence="3">The sequence shown here is derived from an EMBL/GenBank/DDBJ whole genome shotgun (WGS) entry which is preliminary data.</text>
</comment>
<proteinExistence type="predicted"/>
<dbReference type="SUPFAM" id="SSF56003">
    <property type="entry name" value="Molybdenum cofactor-binding domain"/>
    <property type="match status" value="2"/>
</dbReference>
<evidence type="ECO:0000313" key="4">
    <source>
        <dbReference type="Proteomes" id="UP000566813"/>
    </source>
</evidence>
<dbReference type="Proteomes" id="UP000566813">
    <property type="component" value="Unassembled WGS sequence"/>
</dbReference>
<organism evidence="3 4">
    <name type="scientific">Novosphingobium flavum</name>
    <dbReference type="NCBI Taxonomy" id="1778672"/>
    <lineage>
        <taxon>Bacteria</taxon>
        <taxon>Pseudomonadati</taxon>
        <taxon>Pseudomonadota</taxon>
        <taxon>Alphaproteobacteria</taxon>
        <taxon>Sphingomonadales</taxon>
        <taxon>Sphingomonadaceae</taxon>
        <taxon>Novosphingobium</taxon>
    </lineage>
</organism>
<sequence>MTAAIDRRSFFRLSAVAGSLVLAVPRQALAVIAGPVEDGAAIGLFVRIRPDGRVIIRTPSTEIGQGTSTAIPMIIAEELDVAWDKVTVGMMTGQMREGMEGPLPPGIFYEGAGGSNAVRRSYAPAREVGATIRQLLLAEASAVLGLPLDRLATSEGQVFDRQQPRRRVDYGKLAAGAAVRPLPKGPPPLKSPDQFRIIGTPQPQKEARAVITGQPLYGIDQSMPGMLHAVCLRPEVVDAQIATVDDKAALAVPGVRAVIRLPAIAPGALYDNSPLGAAVAVVAESHWAALKGRDALKVTWTEPALREDSAAMVEAGYARLTGAGAVPVGAAGDAGAAFARAAKVVEARYDAPMVAHATLEPQNTIALVTAERCEIVTPTQRPSLCATTAKAITGLPLDRIKITAVRSGGGFGRRLSADQVAEAVLIAKAMPGVPVKLLWTRECDITTDVYRNGSAQRLRAGLDASGRIVAWQHDVATQARRYRRSDDQSDKGLSEGEVPVFDAPGALVADRAYRYAPIFSAVARGSWRAPGANIHGWTEQCFVDELAEAAGADPFDFRLAMLTGDAVLGNDRDRYSVKRLARVIAELKTRSGWQGRRVGKGGAGSKGRGMAAHFSFGSYVGHVVDVTMGEGGAFSVDRVVSVIDCGLVINPNGVTMQNEGAINDALNTALSLEITLKDGVVQQRNFDSYEMMRMDRAALRIETHILPSDEAPSGMGEPSLPPFAPALCNALYAATGKRIRRLPIRDQLA</sequence>
<dbReference type="AlphaFoldDB" id="A0A7X1FUB5"/>
<dbReference type="PANTHER" id="PTHR47495">
    <property type="entry name" value="ALDEHYDE DEHYDROGENASE"/>
    <property type="match status" value="1"/>
</dbReference>
<dbReference type="InterPro" id="IPR036856">
    <property type="entry name" value="Ald_Oxase/Xan_DH_a/b_sf"/>
</dbReference>
<feature type="domain" description="Aldehyde oxidase/xanthine dehydrogenase a/b hammerhead" evidence="2">
    <location>
        <begin position="212"/>
        <end position="304"/>
    </location>
</feature>
<feature type="chain" id="PRO_5030674527" evidence="1">
    <location>
        <begin position="31"/>
        <end position="749"/>
    </location>
</feature>
<dbReference type="InterPro" id="IPR012368">
    <property type="entry name" value="OxRdtase_Mopterin-bd_su_IorB"/>
</dbReference>